<feature type="region of interest" description="Disordered" evidence="6">
    <location>
        <begin position="47"/>
        <end position="68"/>
    </location>
</feature>
<evidence type="ECO:0000313" key="9">
    <source>
        <dbReference type="Proteomes" id="UP000053411"/>
    </source>
</evidence>
<evidence type="ECO:0000256" key="6">
    <source>
        <dbReference type="SAM" id="MobiDB-lite"/>
    </source>
</evidence>
<evidence type="ECO:0000256" key="4">
    <source>
        <dbReference type="ARBA" id="ARBA00023136"/>
    </source>
</evidence>
<evidence type="ECO:0000313" key="8">
    <source>
        <dbReference type="EMBL" id="KIY02963.1"/>
    </source>
</evidence>
<evidence type="ECO:0000256" key="5">
    <source>
        <dbReference type="ARBA" id="ARBA00034313"/>
    </source>
</evidence>
<keyword evidence="3 7" id="KW-1133">Transmembrane helix</keyword>
<dbReference type="STRING" id="1442371.A0A0D2KAB8"/>
<protein>
    <recommendedName>
        <fullName evidence="10">DUF1772 domain-containing protein</fullName>
    </recommendedName>
</protein>
<dbReference type="VEuPathDB" id="FungiDB:Z520_01428"/>
<dbReference type="AlphaFoldDB" id="A0A0D2KAB8"/>
<dbReference type="GO" id="GO:0016020">
    <property type="term" value="C:membrane"/>
    <property type="evidence" value="ECO:0007669"/>
    <property type="project" value="UniProtKB-SubCell"/>
</dbReference>
<keyword evidence="2 7" id="KW-0812">Transmembrane</keyword>
<evidence type="ECO:0000256" key="2">
    <source>
        <dbReference type="ARBA" id="ARBA00022692"/>
    </source>
</evidence>
<reference evidence="8 9" key="1">
    <citation type="submission" date="2015-01" db="EMBL/GenBank/DDBJ databases">
        <title>The Genome Sequence of Fonsecaea multimorphosa CBS 102226.</title>
        <authorList>
            <consortium name="The Broad Institute Genomics Platform"/>
            <person name="Cuomo C."/>
            <person name="de Hoog S."/>
            <person name="Gorbushina A."/>
            <person name="Stielow B."/>
            <person name="Teixiera M."/>
            <person name="Abouelleil A."/>
            <person name="Chapman S.B."/>
            <person name="Priest M."/>
            <person name="Young S.K."/>
            <person name="Wortman J."/>
            <person name="Nusbaum C."/>
            <person name="Birren B."/>
        </authorList>
    </citation>
    <scope>NUCLEOTIDE SEQUENCE [LARGE SCALE GENOMIC DNA]</scope>
    <source>
        <strain evidence="8 9">CBS 102226</strain>
    </source>
</reference>
<keyword evidence="4 7" id="KW-0472">Membrane</keyword>
<dbReference type="EMBL" id="KN848063">
    <property type="protein sequence ID" value="KIY02963.1"/>
    <property type="molecule type" value="Genomic_DNA"/>
</dbReference>
<feature type="compositionally biased region" description="Polar residues" evidence="6">
    <location>
        <begin position="56"/>
        <end position="65"/>
    </location>
</feature>
<organism evidence="8 9">
    <name type="scientific">Fonsecaea multimorphosa CBS 102226</name>
    <dbReference type="NCBI Taxonomy" id="1442371"/>
    <lineage>
        <taxon>Eukaryota</taxon>
        <taxon>Fungi</taxon>
        <taxon>Dikarya</taxon>
        <taxon>Ascomycota</taxon>
        <taxon>Pezizomycotina</taxon>
        <taxon>Eurotiomycetes</taxon>
        <taxon>Chaetothyriomycetidae</taxon>
        <taxon>Chaetothyriales</taxon>
        <taxon>Herpotrichiellaceae</taxon>
        <taxon>Fonsecaea</taxon>
    </lineage>
</organism>
<accession>A0A0D2KAB8</accession>
<comment type="subcellular location">
    <subcellularLocation>
        <location evidence="1">Membrane</location>
        <topology evidence="1">Multi-pass membrane protein</topology>
    </subcellularLocation>
</comment>
<evidence type="ECO:0000256" key="1">
    <source>
        <dbReference type="ARBA" id="ARBA00004141"/>
    </source>
</evidence>
<evidence type="ECO:0008006" key="10">
    <source>
        <dbReference type="Google" id="ProtNLM"/>
    </source>
</evidence>
<dbReference type="OrthoDB" id="5954308at2759"/>
<keyword evidence="9" id="KW-1185">Reference proteome</keyword>
<dbReference type="Pfam" id="PF08592">
    <property type="entry name" value="Anthrone_oxy"/>
    <property type="match status" value="1"/>
</dbReference>
<gene>
    <name evidence="8" type="ORF">Z520_01428</name>
</gene>
<dbReference type="PANTHER" id="PTHR35042:SF1">
    <property type="entry name" value="DUF1772-DOMAIN-CONTAINING PROTEIN"/>
    <property type="match status" value="1"/>
</dbReference>
<dbReference type="RefSeq" id="XP_016637085.1">
    <property type="nucleotide sequence ID" value="XM_016771946.1"/>
</dbReference>
<name>A0A0D2KAB8_9EURO</name>
<feature type="transmembrane region" description="Helical" evidence="7">
    <location>
        <begin position="12"/>
        <end position="37"/>
    </location>
</feature>
<evidence type="ECO:0000256" key="3">
    <source>
        <dbReference type="ARBA" id="ARBA00022989"/>
    </source>
</evidence>
<evidence type="ECO:0000256" key="7">
    <source>
        <dbReference type="SAM" id="Phobius"/>
    </source>
</evidence>
<comment type="similarity">
    <text evidence="5">Belongs to the anthrone oxygenase family.</text>
</comment>
<dbReference type="InterPro" id="IPR013901">
    <property type="entry name" value="Anthrone_oxy"/>
</dbReference>
<feature type="transmembrane region" description="Helical" evidence="7">
    <location>
        <begin position="115"/>
        <end position="134"/>
    </location>
</feature>
<dbReference type="GeneID" id="27707174"/>
<sequence>MSWKPNTTLGTALGITSSAIFFGANLGISFLTIPILLLPSPPPALPAPANADNTASPTSTSSQRPATKFPHLARQWQAAYDIGKKAGPFFSLLASGCWLYTVRNLPAEAKLQQRLLLAAAALSVAIVPFTFGVMKRTNDELHRRANVATRDEEEDSKADAQNGTVESYETHDLLRWWAQLSFMRSLLHAGAVACATTALVLKSEH</sequence>
<proteinExistence type="inferred from homology"/>
<dbReference type="Proteomes" id="UP000053411">
    <property type="component" value="Unassembled WGS sequence"/>
</dbReference>
<dbReference type="PANTHER" id="PTHR35042">
    <property type="entry name" value="ANTHRONE OXYGENASE ENCC"/>
    <property type="match status" value="1"/>
</dbReference>